<keyword evidence="10" id="KW-1185">Reference proteome</keyword>
<evidence type="ECO:0000313" key="10">
    <source>
        <dbReference type="Proteomes" id="UP000190042"/>
    </source>
</evidence>
<comment type="subcellular location">
    <subcellularLocation>
        <location evidence="1">Cell membrane</location>
        <topology evidence="1">Multi-pass membrane protein</topology>
    </subcellularLocation>
</comment>
<dbReference type="Pfam" id="PF04239">
    <property type="entry name" value="DUF421"/>
    <property type="match status" value="1"/>
</dbReference>
<gene>
    <name evidence="9" type="ORF">SAMN04244570_1245</name>
</gene>
<evidence type="ECO:0000256" key="4">
    <source>
        <dbReference type="ARBA" id="ARBA00022692"/>
    </source>
</evidence>
<dbReference type="PANTHER" id="PTHR34582">
    <property type="entry name" value="UPF0702 TRANSMEMBRANE PROTEIN YCAP"/>
    <property type="match status" value="1"/>
</dbReference>
<evidence type="ECO:0000256" key="6">
    <source>
        <dbReference type="ARBA" id="ARBA00023136"/>
    </source>
</evidence>
<evidence type="ECO:0000313" key="9">
    <source>
        <dbReference type="EMBL" id="SKA92086.1"/>
    </source>
</evidence>
<dbReference type="AlphaFoldDB" id="A0A1T4XR93"/>
<keyword evidence="3" id="KW-1003">Cell membrane</keyword>
<accession>A0A1T4XR93</accession>
<evidence type="ECO:0000256" key="2">
    <source>
        <dbReference type="ARBA" id="ARBA00006448"/>
    </source>
</evidence>
<reference evidence="10" key="1">
    <citation type="submission" date="2017-02" db="EMBL/GenBank/DDBJ databases">
        <authorList>
            <person name="Varghese N."/>
            <person name="Submissions S."/>
        </authorList>
    </citation>
    <scope>NUCLEOTIDE SEQUENCE [LARGE SCALE GENOMIC DNA]</scope>
    <source>
        <strain evidence="10">DSM 23966</strain>
    </source>
</reference>
<evidence type="ECO:0000256" key="7">
    <source>
        <dbReference type="SAM" id="Phobius"/>
    </source>
</evidence>
<dbReference type="Gene3D" id="3.30.240.20">
    <property type="entry name" value="bsu07140 like domains"/>
    <property type="match status" value="2"/>
</dbReference>
<feature type="domain" description="YetF C-terminal" evidence="8">
    <location>
        <begin position="90"/>
        <end position="221"/>
    </location>
</feature>
<evidence type="ECO:0000256" key="1">
    <source>
        <dbReference type="ARBA" id="ARBA00004651"/>
    </source>
</evidence>
<sequence length="232" mass="26106">MEFFYGQENLTSIQWILRAIVSFSVLLLATKLLGRRSIAQLRLLDFTIALILGNILAHPLSDEQLGLKGSIITTGVLIALYLLSVFVSLKSRGFGKWLEPSPFPLIENGEILYKELGKARITIDHLLSEARKAKVAEINQVALAMWEPDGTISFFLSPQLQALTPKDIQLVKDPFSISKTIIKEGKIDLAELSQIGKDIAWLEHKMSISNVSEKDILLATMDNQEQLRFYFY</sequence>
<name>A0A1T4XR93_9BACL</name>
<dbReference type="GO" id="GO:0005886">
    <property type="term" value="C:plasma membrane"/>
    <property type="evidence" value="ECO:0007669"/>
    <property type="project" value="UniProtKB-SubCell"/>
</dbReference>
<dbReference type="PANTHER" id="PTHR34582:SF5">
    <property type="entry name" value="UPF0702 TRANSMEMBRANE PROTEIN YETF"/>
    <property type="match status" value="1"/>
</dbReference>
<proteinExistence type="inferred from homology"/>
<keyword evidence="5 7" id="KW-1133">Transmembrane helix</keyword>
<protein>
    <submittedName>
        <fullName evidence="9">Uncharacterized membrane protein YcaP, DUF421 family</fullName>
    </submittedName>
</protein>
<evidence type="ECO:0000256" key="5">
    <source>
        <dbReference type="ARBA" id="ARBA00022989"/>
    </source>
</evidence>
<organism evidence="9 10">
    <name type="scientific">Sporosarcina newyorkensis</name>
    <dbReference type="NCBI Taxonomy" id="759851"/>
    <lineage>
        <taxon>Bacteria</taxon>
        <taxon>Bacillati</taxon>
        <taxon>Bacillota</taxon>
        <taxon>Bacilli</taxon>
        <taxon>Bacillales</taxon>
        <taxon>Caryophanaceae</taxon>
        <taxon>Sporosarcina</taxon>
    </lineage>
</organism>
<feature type="transmembrane region" description="Helical" evidence="7">
    <location>
        <begin position="69"/>
        <end position="89"/>
    </location>
</feature>
<evidence type="ECO:0000259" key="8">
    <source>
        <dbReference type="Pfam" id="PF04239"/>
    </source>
</evidence>
<comment type="similarity">
    <text evidence="2">Belongs to the UPF0702 family.</text>
</comment>
<dbReference type="InterPro" id="IPR007353">
    <property type="entry name" value="DUF421"/>
</dbReference>
<dbReference type="Proteomes" id="UP000190042">
    <property type="component" value="Unassembled WGS sequence"/>
</dbReference>
<evidence type="ECO:0000256" key="3">
    <source>
        <dbReference type="ARBA" id="ARBA00022475"/>
    </source>
</evidence>
<feature type="transmembrane region" description="Helical" evidence="7">
    <location>
        <begin position="12"/>
        <end position="29"/>
    </location>
</feature>
<dbReference type="InterPro" id="IPR023090">
    <property type="entry name" value="UPF0702_alpha/beta_dom_sf"/>
</dbReference>
<keyword evidence="6 7" id="KW-0472">Membrane</keyword>
<feature type="transmembrane region" description="Helical" evidence="7">
    <location>
        <begin position="41"/>
        <end position="57"/>
    </location>
</feature>
<dbReference type="EMBL" id="FUYJ01000001">
    <property type="protein sequence ID" value="SKA92086.1"/>
    <property type="molecule type" value="Genomic_DNA"/>
</dbReference>
<keyword evidence="4 7" id="KW-0812">Transmembrane</keyword>
<dbReference type="RefSeq" id="WP_078816907.1">
    <property type="nucleotide sequence ID" value="NZ_FUYJ01000001.1"/>
</dbReference>